<gene>
    <name evidence="1" type="ORF">Q5722_07975</name>
</gene>
<dbReference type="RefSeq" id="WP_305027679.1">
    <property type="nucleotide sequence ID" value="NZ_JAUQTA010000001.1"/>
</dbReference>
<reference evidence="1 2" key="1">
    <citation type="submission" date="2023-07" db="EMBL/GenBank/DDBJ databases">
        <title>Nocardioides sp. nov WY-20 isolated from soil.</title>
        <authorList>
            <person name="Liu B."/>
            <person name="Wan Y."/>
        </authorList>
    </citation>
    <scope>NUCLEOTIDE SEQUENCE [LARGE SCALE GENOMIC DNA]</scope>
    <source>
        <strain evidence="1 2">WY-20</strain>
    </source>
</reference>
<accession>A0ABT9B1Q2</accession>
<sequence>MTKGPIYLHVGTPKTGTSYLQDVLFGNRDRLASQGLLYPAERFDGQFLAALDLMRLPWGGIEKEAVGAWDALARRVREWDGPVIISHEILATAKPADVSRALASLGHPEREVRVLVSARDLARQIPAEWQENIKHRRGIRYGRFLEQIQDPERPGRIAPWFWDAQDLPAILGRWAADLPPEQVTLITVPGPGAPRDLLWQRFVEAFGLADYKFELFTERANPSMGVPETALLRRLNRAATKVVPPSHYRVLVRELLAHRTLALRTESPRLGVPPEVWAWADALARDWVATLQERGYRVVGDLADLTPAPAKTEYADPDRPRERQVANAAVEALTAVLVEASRLREVEAELRAELAEARAALHKAELPFKERTKVRAYTFASKRAWGRRAIERYKRSQGSA</sequence>
<evidence type="ECO:0008006" key="3">
    <source>
        <dbReference type="Google" id="ProtNLM"/>
    </source>
</evidence>
<evidence type="ECO:0000313" key="2">
    <source>
        <dbReference type="Proteomes" id="UP001233314"/>
    </source>
</evidence>
<proteinExistence type="predicted"/>
<protein>
    <recommendedName>
        <fullName evidence="3">Sulfotransferase family protein</fullName>
    </recommendedName>
</protein>
<dbReference type="SUPFAM" id="SSF52540">
    <property type="entry name" value="P-loop containing nucleoside triphosphate hydrolases"/>
    <property type="match status" value="1"/>
</dbReference>
<evidence type="ECO:0000313" key="1">
    <source>
        <dbReference type="EMBL" id="MDO7868305.1"/>
    </source>
</evidence>
<dbReference type="Proteomes" id="UP001233314">
    <property type="component" value="Unassembled WGS sequence"/>
</dbReference>
<keyword evidence="2" id="KW-1185">Reference proteome</keyword>
<comment type="caution">
    <text evidence="1">The sequence shown here is derived from an EMBL/GenBank/DDBJ whole genome shotgun (WGS) entry which is preliminary data.</text>
</comment>
<dbReference type="EMBL" id="JAUQTA010000001">
    <property type="protein sequence ID" value="MDO7868305.1"/>
    <property type="molecule type" value="Genomic_DNA"/>
</dbReference>
<name>A0ABT9B1Q2_9ACTN</name>
<organism evidence="1 2">
    <name type="scientific">Nocardioides jiangxiensis</name>
    <dbReference type="NCBI Taxonomy" id="3064524"/>
    <lineage>
        <taxon>Bacteria</taxon>
        <taxon>Bacillati</taxon>
        <taxon>Actinomycetota</taxon>
        <taxon>Actinomycetes</taxon>
        <taxon>Propionibacteriales</taxon>
        <taxon>Nocardioidaceae</taxon>
        <taxon>Nocardioides</taxon>
    </lineage>
</organism>
<dbReference type="InterPro" id="IPR027417">
    <property type="entry name" value="P-loop_NTPase"/>
</dbReference>